<dbReference type="PROSITE" id="PS50043">
    <property type="entry name" value="HTH_LUXR_2"/>
    <property type="match status" value="1"/>
</dbReference>
<proteinExistence type="predicted"/>
<dbReference type="PROSITE" id="PS00622">
    <property type="entry name" value="HTH_LUXR_1"/>
    <property type="match status" value="1"/>
</dbReference>
<dbReference type="CDD" id="cd06170">
    <property type="entry name" value="LuxR_C_like"/>
    <property type="match status" value="1"/>
</dbReference>
<evidence type="ECO:0000256" key="5">
    <source>
        <dbReference type="PROSITE-ProRule" id="PRU00169"/>
    </source>
</evidence>
<evidence type="ECO:0000259" key="7">
    <source>
        <dbReference type="PROSITE" id="PS50110"/>
    </source>
</evidence>
<feature type="domain" description="Response regulatory" evidence="7">
    <location>
        <begin position="8"/>
        <end position="124"/>
    </location>
</feature>
<evidence type="ECO:0000256" key="3">
    <source>
        <dbReference type="ARBA" id="ARBA00023125"/>
    </source>
</evidence>
<evidence type="ECO:0000313" key="8">
    <source>
        <dbReference type="EMBL" id="MBB5622825.1"/>
    </source>
</evidence>
<dbReference type="PROSITE" id="PS50110">
    <property type="entry name" value="RESPONSE_REGULATORY"/>
    <property type="match status" value="1"/>
</dbReference>
<dbReference type="GO" id="GO:0003677">
    <property type="term" value="F:DNA binding"/>
    <property type="evidence" value="ECO:0007669"/>
    <property type="project" value="UniProtKB-KW"/>
</dbReference>
<keyword evidence="1 5" id="KW-0597">Phosphoprotein</keyword>
<dbReference type="Gene3D" id="3.40.50.2300">
    <property type="match status" value="1"/>
</dbReference>
<evidence type="ECO:0000256" key="2">
    <source>
        <dbReference type="ARBA" id="ARBA00023015"/>
    </source>
</evidence>
<dbReference type="SUPFAM" id="SSF52172">
    <property type="entry name" value="CheY-like"/>
    <property type="match status" value="1"/>
</dbReference>
<name>A0A7W9DM44_9SPHI</name>
<accession>A0A7W9DM44</accession>
<dbReference type="InterPro" id="IPR001789">
    <property type="entry name" value="Sig_transdc_resp-reg_receiver"/>
</dbReference>
<dbReference type="SUPFAM" id="SSF46894">
    <property type="entry name" value="C-terminal effector domain of the bipartite response regulators"/>
    <property type="match status" value="1"/>
</dbReference>
<dbReference type="GO" id="GO:0000160">
    <property type="term" value="P:phosphorelay signal transduction system"/>
    <property type="evidence" value="ECO:0007669"/>
    <property type="project" value="InterPro"/>
</dbReference>
<dbReference type="InterPro" id="IPR058245">
    <property type="entry name" value="NreC/VraR/RcsB-like_REC"/>
</dbReference>
<dbReference type="SMART" id="SM00421">
    <property type="entry name" value="HTH_LUXR"/>
    <property type="match status" value="1"/>
</dbReference>
<dbReference type="InterPro" id="IPR039420">
    <property type="entry name" value="WalR-like"/>
</dbReference>
<evidence type="ECO:0000259" key="6">
    <source>
        <dbReference type="PROSITE" id="PS50043"/>
    </source>
</evidence>
<protein>
    <submittedName>
        <fullName evidence="8">DNA-binding NarL/FixJ family response regulator</fullName>
    </submittedName>
</protein>
<gene>
    <name evidence="8" type="ORF">HDE69_003907</name>
</gene>
<sequence length="212" mass="23511">MKQTDMIKIIIVDDHPIVTEGVKALLKNHPDLTVLQTFDHGLPSLPYLEVNEVDVVLLDISLPDTNGMELCLKIKSINSKICVIVLSNHAERSLILSMLQNGASGYILKTSPVDEIKQCITDALNGGLAFTKAVQQIILKPTVGELKKQPKITKREKQILQLIADGKTTSNIAETLFLSPATVETHRHNMMQKFGVKNAIELLKVVQERMLI</sequence>
<keyword evidence="3 8" id="KW-0238">DNA-binding</keyword>
<dbReference type="EMBL" id="JACHCF010000010">
    <property type="protein sequence ID" value="MBB5622825.1"/>
    <property type="molecule type" value="Genomic_DNA"/>
</dbReference>
<evidence type="ECO:0000256" key="4">
    <source>
        <dbReference type="ARBA" id="ARBA00023163"/>
    </source>
</evidence>
<dbReference type="RefSeq" id="WP_260319800.1">
    <property type="nucleotide sequence ID" value="NZ_JACHCF010000010.1"/>
</dbReference>
<feature type="domain" description="HTH luxR-type" evidence="6">
    <location>
        <begin position="145"/>
        <end position="210"/>
    </location>
</feature>
<dbReference type="GO" id="GO:0006355">
    <property type="term" value="P:regulation of DNA-templated transcription"/>
    <property type="evidence" value="ECO:0007669"/>
    <property type="project" value="InterPro"/>
</dbReference>
<dbReference type="InterPro" id="IPR011006">
    <property type="entry name" value="CheY-like_superfamily"/>
</dbReference>
<dbReference type="AlphaFoldDB" id="A0A7W9DM44"/>
<evidence type="ECO:0000313" key="9">
    <source>
        <dbReference type="Proteomes" id="UP000537718"/>
    </source>
</evidence>
<dbReference type="Pfam" id="PF00196">
    <property type="entry name" value="GerE"/>
    <property type="match status" value="1"/>
</dbReference>
<comment type="caution">
    <text evidence="8">The sequence shown here is derived from an EMBL/GenBank/DDBJ whole genome shotgun (WGS) entry which is preliminary data.</text>
</comment>
<dbReference type="SMART" id="SM00448">
    <property type="entry name" value="REC"/>
    <property type="match status" value="1"/>
</dbReference>
<dbReference type="PANTHER" id="PTHR43214:SF41">
    <property type="entry name" value="NITRATE_NITRITE RESPONSE REGULATOR PROTEIN NARP"/>
    <property type="match status" value="1"/>
</dbReference>
<keyword evidence="4" id="KW-0804">Transcription</keyword>
<keyword evidence="2" id="KW-0805">Transcription regulation</keyword>
<reference evidence="8 9" key="1">
    <citation type="submission" date="2020-08" db="EMBL/GenBank/DDBJ databases">
        <title>Genomic Encyclopedia of Type Strains, Phase IV (KMG-V): Genome sequencing to study the core and pangenomes of soil and plant-associated prokaryotes.</title>
        <authorList>
            <person name="Whitman W."/>
        </authorList>
    </citation>
    <scope>NUCLEOTIDE SEQUENCE [LARGE SCALE GENOMIC DNA]</scope>
    <source>
        <strain evidence="8 9">MP7CTX6</strain>
    </source>
</reference>
<dbReference type="InterPro" id="IPR016032">
    <property type="entry name" value="Sig_transdc_resp-reg_C-effctor"/>
</dbReference>
<dbReference type="Proteomes" id="UP000537718">
    <property type="component" value="Unassembled WGS sequence"/>
</dbReference>
<dbReference type="PANTHER" id="PTHR43214">
    <property type="entry name" value="TWO-COMPONENT RESPONSE REGULATOR"/>
    <property type="match status" value="1"/>
</dbReference>
<dbReference type="Pfam" id="PF00072">
    <property type="entry name" value="Response_reg"/>
    <property type="match status" value="1"/>
</dbReference>
<dbReference type="PRINTS" id="PR00038">
    <property type="entry name" value="HTHLUXR"/>
</dbReference>
<organism evidence="8 9">
    <name type="scientific">Pedobacter cryoconitis</name>
    <dbReference type="NCBI Taxonomy" id="188932"/>
    <lineage>
        <taxon>Bacteria</taxon>
        <taxon>Pseudomonadati</taxon>
        <taxon>Bacteroidota</taxon>
        <taxon>Sphingobacteriia</taxon>
        <taxon>Sphingobacteriales</taxon>
        <taxon>Sphingobacteriaceae</taxon>
        <taxon>Pedobacter</taxon>
    </lineage>
</organism>
<dbReference type="InterPro" id="IPR000792">
    <property type="entry name" value="Tscrpt_reg_LuxR_C"/>
</dbReference>
<dbReference type="CDD" id="cd17535">
    <property type="entry name" value="REC_NarL-like"/>
    <property type="match status" value="1"/>
</dbReference>
<feature type="modified residue" description="4-aspartylphosphate" evidence="5">
    <location>
        <position position="59"/>
    </location>
</feature>
<evidence type="ECO:0000256" key="1">
    <source>
        <dbReference type="ARBA" id="ARBA00022553"/>
    </source>
</evidence>